<evidence type="ECO:0000313" key="2">
    <source>
        <dbReference type="Proteomes" id="UP000274350"/>
    </source>
</evidence>
<dbReference type="Proteomes" id="UP000274350">
    <property type="component" value="Chromosome"/>
</dbReference>
<name>A0A6M4A258_9BURK</name>
<dbReference type="AlphaFoldDB" id="A0A6M4A258"/>
<sequence>MGFSIGMPPLRNTGAAYRPDAATRRIEYAHWRASLLENLMAMIIGSNWFLLDIQTAQ</sequence>
<dbReference type="KEGG" id="upi:EJG51_003135"/>
<protein>
    <submittedName>
        <fullName evidence="1">Uncharacterized protein</fullName>
    </submittedName>
</protein>
<dbReference type="EMBL" id="CP051152">
    <property type="protein sequence ID" value="QJQ05018.1"/>
    <property type="molecule type" value="Genomic_DNA"/>
</dbReference>
<proteinExistence type="predicted"/>
<keyword evidence="2" id="KW-1185">Reference proteome</keyword>
<gene>
    <name evidence="1" type="ORF">EJG51_003135</name>
</gene>
<organism evidence="1 2">
    <name type="scientific">Undibacterium piscinae</name>
    <dbReference type="NCBI Taxonomy" id="2495591"/>
    <lineage>
        <taxon>Bacteria</taxon>
        <taxon>Pseudomonadati</taxon>
        <taxon>Pseudomonadota</taxon>
        <taxon>Betaproteobacteria</taxon>
        <taxon>Burkholderiales</taxon>
        <taxon>Oxalobacteraceae</taxon>
        <taxon>Undibacterium</taxon>
    </lineage>
</organism>
<evidence type="ECO:0000313" key="1">
    <source>
        <dbReference type="EMBL" id="QJQ05018.1"/>
    </source>
</evidence>
<reference evidence="1 2" key="1">
    <citation type="journal article" date="2019" name="Int. J. Syst. Evol. Microbiol.">
        <title>Undibacterium piscinae sp. nov., isolated from Korean shiner intestine.</title>
        <authorList>
            <person name="Lee S.Y."/>
            <person name="Kang W."/>
            <person name="Kim P.S."/>
            <person name="Kim H.S."/>
            <person name="Sung H."/>
            <person name="Shin N.R."/>
            <person name="Whon T.W."/>
            <person name="Yun J.H."/>
            <person name="Lee J.Y."/>
            <person name="Lee J.Y."/>
            <person name="Jung M.J."/>
            <person name="Jeong Y.S."/>
            <person name="Tak E.J."/>
            <person name="Han J.E."/>
            <person name="Hyun D.W."/>
            <person name="Kang M.S."/>
            <person name="Lee K.E."/>
            <person name="Lee B.H."/>
            <person name="Bae J.W."/>
        </authorList>
    </citation>
    <scope>NUCLEOTIDE SEQUENCE [LARGE SCALE GENOMIC DNA]</scope>
    <source>
        <strain evidence="1 2">S11R28</strain>
    </source>
</reference>
<accession>A0A6M4A258</accession>